<proteinExistence type="predicted"/>
<dbReference type="SMART" id="SM00387">
    <property type="entry name" value="HATPase_c"/>
    <property type="match status" value="1"/>
</dbReference>
<keyword evidence="6" id="KW-0547">Nucleotide-binding</keyword>
<dbReference type="Proteomes" id="UP001302257">
    <property type="component" value="Chromosome"/>
</dbReference>
<evidence type="ECO:0000313" key="7">
    <source>
        <dbReference type="Proteomes" id="UP001302257"/>
    </source>
</evidence>
<dbReference type="PROSITE" id="PS50109">
    <property type="entry name" value="HIS_KIN"/>
    <property type="match status" value="1"/>
</dbReference>
<keyword evidence="3" id="KW-0597">Phosphoprotein</keyword>
<feature type="transmembrane region" description="Helical" evidence="4">
    <location>
        <begin position="304"/>
        <end position="326"/>
    </location>
</feature>
<dbReference type="InterPro" id="IPR036890">
    <property type="entry name" value="HATPase_C_sf"/>
</dbReference>
<dbReference type="Pfam" id="PF02518">
    <property type="entry name" value="HATPase_c"/>
    <property type="match status" value="1"/>
</dbReference>
<dbReference type="EC" id="2.7.13.3" evidence="2"/>
<dbReference type="Gene3D" id="3.30.565.10">
    <property type="entry name" value="Histidine kinase-like ATPase, C-terminal domain"/>
    <property type="match status" value="1"/>
</dbReference>
<feature type="transmembrane region" description="Helical" evidence="4">
    <location>
        <begin position="20"/>
        <end position="43"/>
    </location>
</feature>
<keyword evidence="4" id="KW-0472">Membrane</keyword>
<evidence type="ECO:0000256" key="3">
    <source>
        <dbReference type="ARBA" id="ARBA00022553"/>
    </source>
</evidence>
<dbReference type="PANTHER" id="PTHR43065">
    <property type="entry name" value="SENSOR HISTIDINE KINASE"/>
    <property type="match status" value="1"/>
</dbReference>
<evidence type="ECO:0000313" key="6">
    <source>
        <dbReference type="EMBL" id="WNO05285.1"/>
    </source>
</evidence>
<dbReference type="SUPFAM" id="SSF55874">
    <property type="entry name" value="ATPase domain of HSP90 chaperone/DNA topoisomerase II/histidine kinase"/>
    <property type="match status" value="1"/>
</dbReference>
<evidence type="ECO:0000256" key="2">
    <source>
        <dbReference type="ARBA" id="ARBA00012438"/>
    </source>
</evidence>
<dbReference type="Gene3D" id="1.10.287.130">
    <property type="match status" value="1"/>
</dbReference>
<dbReference type="CDD" id="cd12915">
    <property type="entry name" value="PDC2_DGC_like"/>
    <property type="match status" value="1"/>
</dbReference>
<evidence type="ECO:0000256" key="4">
    <source>
        <dbReference type="SAM" id="Phobius"/>
    </source>
</evidence>
<evidence type="ECO:0000259" key="5">
    <source>
        <dbReference type="PROSITE" id="PS50109"/>
    </source>
</evidence>
<name>A0ABZ0B0Y8_9BURK</name>
<keyword evidence="6" id="KW-0067">ATP-binding</keyword>
<protein>
    <recommendedName>
        <fullName evidence="2">histidine kinase</fullName>
        <ecNumber evidence="2">2.7.13.3</ecNumber>
    </recommendedName>
</protein>
<keyword evidence="4" id="KW-1133">Transmembrane helix</keyword>
<dbReference type="EMBL" id="CP132507">
    <property type="protein sequence ID" value="WNO05285.1"/>
    <property type="molecule type" value="Genomic_DNA"/>
</dbReference>
<dbReference type="PANTHER" id="PTHR43065:SF48">
    <property type="entry name" value="HISTIDINE KINASE"/>
    <property type="match status" value="1"/>
</dbReference>
<dbReference type="Gene3D" id="3.30.450.20">
    <property type="entry name" value="PAS domain"/>
    <property type="match status" value="2"/>
</dbReference>
<keyword evidence="4" id="KW-0812">Transmembrane</keyword>
<dbReference type="InterPro" id="IPR003594">
    <property type="entry name" value="HATPase_dom"/>
</dbReference>
<reference evidence="6 7" key="1">
    <citation type="submission" date="2023-08" db="EMBL/GenBank/DDBJ databases">
        <title>Rhodoferax potami sp. nov. and Rhodoferax mekongensis sp. nov., isolated from the Mekong River in Thailand.</title>
        <authorList>
            <person name="Kitikhun S."/>
            <person name="Charoenyingcharoen P."/>
            <person name="Siriarchawattana P."/>
            <person name="Likhitrattanapisal S."/>
            <person name="Nilsakha T."/>
            <person name="Chanpet A."/>
            <person name="Rattanawaree P."/>
            <person name="Ingsriswang S."/>
        </authorList>
    </citation>
    <scope>NUCLEOTIDE SEQUENCE [LARGE SCALE GENOMIC DNA]</scope>
    <source>
        <strain evidence="6 7">TBRC 17307</strain>
    </source>
</reference>
<dbReference type="CDD" id="cd12914">
    <property type="entry name" value="PDC1_DGC_like"/>
    <property type="match status" value="1"/>
</dbReference>
<evidence type="ECO:0000256" key="1">
    <source>
        <dbReference type="ARBA" id="ARBA00000085"/>
    </source>
</evidence>
<dbReference type="PRINTS" id="PR00344">
    <property type="entry name" value="BCTRLSENSOR"/>
</dbReference>
<dbReference type="CDD" id="cd00082">
    <property type="entry name" value="HisKA"/>
    <property type="match status" value="1"/>
</dbReference>
<dbReference type="GO" id="GO:0005524">
    <property type="term" value="F:ATP binding"/>
    <property type="evidence" value="ECO:0007669"/>
    <property type="project" value="UniProtKB-KW"/>
</dbReference>
<keyword evidence="7" id="KW-1185">Reference proteome</keyword>
<dbReference type="InterPro" id="IPR005467">
    <property type="entry name" value="His_kinase_dom"/>
</dbReference>
<feature type="domain" description="Histidine kinase" evidence="5">
    <location>
        <begin position="513"/>
        <end position="681"/>
    </location>
</feature>
<gene>
    <name evidence="6" type="ORF">RAN89_02350</name>
</gene>
<organism evidence="6 7">
    <name type="scientific">Rhodoferax mekongensis</name>
    <dbReference type="NCBI Taxonomy" id="3068341"/>
    <lineage>
        <taxon>Bacteria</taxon>
        <taxon>Pseudomonadati</taxon>
        <taxon>Pseudomonadota</taxon>
        <taxon>Betaproteobacteria</taxon>
        <taxon>Burkholderiales</taxon>
        <taxon>Comamonadaceae</taxon>
        <taxon>Rhodoferax</taxon>
    </lineage>
</organism>
<dbReference type="InterPro" id="IPR003661">
    <property type="entry name" value="HisK_dim/P_dom"/>
</dbReference>
<dbReference type="RefSeq" id="WP_313868067.1">
    <property type="nucleotide sequence ID" value="NZ_CP132507.1"/>
</dbReference>
<dbReference type="InterPro" id="IPR004358">
    <property type="entry name" value="Sig_transdc_His_kin-like_C"/>
</dbReference>
<accession>A0ABZ0B0Y8</accession>
<sequence length="688" mass="74608">MKSYTRRLASLTEDRALLRFASGVIAFLVVIFALVWGGVAWVLQTKQVDALESEKQQNVNLAHTLAEQSLRVFQSVDQATLRVNAAIASGEFVNEDLVRFTRETGLADTIITQLSYVGADGRFIASNIDLSGAKTGAVDLSEREHVKVHLASSTNETAQQQVLFIGKSVVGKVSGKRTIQLSRKLLLPDGTVKGVVVASINPDYFEQTFKVLNLDTQGQVAIVGRDGAIRAAVKGGESDDEKTAPDLWTHQIGSMTGAVTTRSLIDTGAPEAIFAVKQIGHYPVYLVVQTSVNQALRDWHDMRAGAIGITLLFSLALLAAAFTYLLGIQKLAFANKGLEEKVWARTQALSETLENLQSAQSQLIQSEKLATLGQIVANVAHEINTPIGAVKSSGESIAVAVGHVLARFPAMLLSLDETTRDVFFDLVAEHRQSLPALSTREERQIQRTMSITLEQAGIAEPQQKADLLLAMRVRAEPLRYAGVLSHPRAMEILDMANQIGTIIGGTENINLAVERVAKIIFALKSFSHTDASGEFQPVDLKVGMETMLTIYSNQIKQGVEVTREYGDVGPVECLPDELNQVWTNLIHNALQAMNNQGKLLIAMQAQDQGVRVSITDNGPGIPLDIQTRIFDPFFTTKPVGEGSGLGLDIARKIVDKHHGRLELHSEVGVGTTFSVWLPSAAASTEVTL</sequence>
<comment type="catalytic activity">
    <reaction evidence="1">
        <text>ATP + protein L-histidine = ADP + protein N-phospho-L-histidine.</text>
        <dbReference type="EC" id="2.7.13.3"/>
    </reaction>
</comment>